<sequence>MSHFPIFQFPLPNLSPALDVLQVPTPSANKSTPHIVRGQGQDLGRDKSRTGTSQVEGLADGPRRRRRLGLHWPRHGINLDQLGDTRGFADGEVVDHNTLIAGLGWTAIFALLRLRVLLVCFVLVWGEEAA</sequence>
<dbReference type="Proteomes" id="UP000325433">
    <property type="component" value="Unassembled WGS sequence"/>
</dbReference>
<dbReference type="EMBL" id="ML738293">
    <property type="protein sequence ID" value="KAE8319917.1"/>
    <property type="molecule type" value="Genomic_DNA"/>
</dbReference>
<proteinExistence type="predicted"/>
<evidence type="ECO:0000256" key="1">
    <source>
        <dbReference type="SAM" id="MobiDB-lite"/>
    </source>
</evidence>
<reference evidence="3" key="1">
    <citation type="submission" date="2019-04" db="EMBL/GenBank/DDBJ databases">
        <title>Friends and foes A comparative genomics studyof 23 Aspergillus species from section Flavi.</title>
        <authorList>
            <consortium name="DOE Joint Genome Institute"/>
            <person name="Kjaerbolling I."/>
            <person name="Vesth T."/>
            <person name="Frisvad J.C."/>
            <person name="Nybo J.L."/>
            <person name="Theobald S."/>
            <person name="Kildgaard S."/>
            <person name="Isbrandt T."/>
            <person name="Kuo A."/>
            <person name="Sato A."/>
            <person name="Lyhne E.K."/>
            <person name="Kogle M.E."/>
            <person name="Wiebenga A."/>
            <person name="Kun R.S."/>
            <person name="Lubbers R.J."/>
            <person name="Makela M.R."/>
            <person name="Barry K."/>
            <person name="Chovatia M."/>
            <person name="Clum A."/>
            <person name="Daum C."/>
            <person name="Haridas S."/>
            <person name="He G."/>
            <person name="LaButti K."/>
            <person name="Lipzen A."/>
            <person name="Mondo S."/>
            <person name="Riley R."/>
            <person name="Salamov A."/>
            <person name="Simmons B.A."/>
            <person name="Magnuson J.K."/>
            <person name="Henrissat B."/>
            <person name="Mortensen U.H."/>
            <person name="Larsen T.O."/>
            <person name="Devries R.P."/>
            <person name="Grigoriev I.V."/>
            <person name="Machida M."/>
            <person name="Baker S.E."/>
            <person name="Andersen M.R."/>
        </authorList>
    </citation>
    <scope>NUCLEOTIDE SEQUENCE [LARGE SCALE GENOMIC DNA]</scope>
    <source>
        <strain evidence="3">CBS 130015</strain>
    </source>
</reference>
<dbReference type="AlphaFoldDB" id="A0A5N6WGB8"/>
<feature type="region of interest" description="Disordered" evidence="1">
    <location>
        <begin position="25"/>
        <end position="64"/>
    </location>
</feature>
<name>A0A5N6WGB8_9EURO</name>
<gene>
    <name evidence="2" type="ORF">BDV41DRAFT_173625</name>
</gene>
<evidence type="ECO:0000313" key="2">
    <source>
        <dbReference type="EMBL" id="KAE8319917.1"/>
    </source>
</evidence>
<evidence type="ECO:0000313" key="3">
    <source>
        <dbReference type="Proteomes" id="UP000325433"/>
    </source>
</evidence>
<protein>
    <submittedName>
        <fullName evidence="2">Uncharacterized protein</fullName>
    </submittedName>
</protein>
<organism evidence="2 3">
    <name type="scientific">Aspergillus transmontanensis</name>
    <dbReference type="NCBI Taxonomy" id="1034304"/>
    <lineage>
        <taxon>Eukaryota</taxon>
        <taxon>Fungi</taxon>
        <taxon>Dikarya</taxon>
        <taxon>Ascomycota</taxon>
        <taxon>Pezizomycotina</taxon>
        <taxon>Eurotiomycetes</taxon>
        <taxon>Eurotiomycetidae</taxon>
        <taxon>Eurotiales</taxon>
        <taxon>Aspergillaceae</taxon>
        <taxon>Aspergillus</taxon>
        <taxon>Aspergillus subgen. Circumdati</taxon>
    </lineage>
</organism>
<keyword evidence="3" id="KW-1185">Reference proteome</keyword>
<accession>A0A5N6WGB8</accession>